<dbReference type="STRING" id="314230.DSM3645_04490"/>
<dbReference type="eggNOG" id="COG5183">
    <property type="taxonomic scope" value="Bacteria"/>
</dbReference>
<dbReference type="Proteomes" id="UP000004358">
    <property type="component" value="Unassembled WGS sequence"/>
</dbReference>
<accession>A4A1E4</accession>
<organism evidence="1 2">
    <name type="scientific">Blastopirellula marina DSM 3645</name>
    <dbReference type="NCBI Taxonomy" id="314230"/>
    <lineage>
        <taxon>Bacteria</taxon>
        <taxon>Pseudomonadati</taxon>
        <taxon>Planctomycetota</taxon>
        <taxon>Planctomycetia</taxon>
        <taxon>Pirellulales</taxon>
        <taxon>Pirellulaceae</taxon>
        <taxon>Blastopirellula</taxon>
    </lineage>
</organism>
<gene>
    <name evidence="1" type="ORF">DSM3645_04490</name>
</gene>
<protein>
    <submittedName>
        <fullName evidence="1">Probable mu-protocadherin-putative cell-suface protein</fullName>
    </submittedName>
</protein>
<dbReference type="OrthoDB" id="282085at2"/>
<evidence type="ECO:0000313" key="1">
    <source>
        <dbReference type="EMBL" id="EAQ77393.1"/>
    </source>
</evidence>
<name>A4A1E4_9BACT</name>
<dbReference type="RefSeq" id="WP_002654492.1">
    <property type="nucleotide sequence ID" value="NZ_CH672377.1"/>
</dbReference>
<dbReference type="EMBL" id="AANZ01000034">
    <property type="protein sequence ID" value="EAQ77393.1"/>
    <property type="molecule type" value="Genomic_DNA"/>
</dbReference>
<proteinExistence type="predicted"/>
<reference evidence="1 2" key="1">
    <citation type="submission" date="2006-02" db="EMBL/GenBank/DDBJ databases">
        <authorList>
            <person name="Amann R."/>
            <person name="Ferriera S."/>
            <person name="Johnson J."/>
            <person name="Kravitz S."/>
            <person name="Halpern A."/>
            <person name="Remington K."/>
            <person name="Beeson K."/>
            <person name="Tran B."/>
            <person name="Rogers Y.-H."/>
            <person name="Friedman R."/>
            <person name="Venter J.C."/>
        </authorList>
    </citation>
    <scope>NUCLEOTIDE SEQUENCE [LARGE SCALE GENOMIC DNA]</scope>
    <source>
        <strain evidence="1 2">DSM 3645</strain>
    </source>
</reference>
<dbReference type="AlphaFoldDB" id="A4A1E4"/>
<sequence length="225" mass="26265">MRNKWTKVENRPFNNNYWNNNRFHNNPAWRWQAGWNRYPGNWCWRPYVWTTMGTWFAWSWPQPYPYDDGTNVVYRDNYVYVNDQQYASADQYYQQADTIAESIPQDADPPKIEWMPLGVFAICEQNAADTGLLIQLAVSINGIIAGTFYNDIADSGRPLQGMVDQKTQRAAWKFADDKNTDVVMKTGIYNFTKEESTALVHYGEEKTETWLIVRMPAPDAETTTK</sequence>
<comment type="caution">
    <text evidence="1">The sequence shown here is derived from an EMBL/GenBank/DDBJ whole genome shotgun (WGS) entry which is preliminary data.</text>
</comment>
<dbReference type="HOGENOM" id="CLU_1227967_0_0_0"/>
<evidence type="ECO:0000313" key="2">
    <source>
        <dbReference type="Proteomes" id="UP000004358"/>
    </source>
</evidence>